<dbReference type="SMART" id="SM00382">
    <property type="entry name" value="AAA"/>
    <property type="match status" value="1"/>
</dbReference>
<dbReference type="AlphaFoldDB" id="A0A9W6NCX0"/>
<dbReference type="InterPro" id="IPR030679">
    <property type="entry name" value="ABC_ATPase_HisP-typ"/>
</dbReference>
<comment type="caution">
    <text evidence="6">The sequence shown here is derived from an EMBL/GenBank/DDBJ whole genome shotgun (WGS) entry which is preliminary data.</text>
</comment>
<dbReference type="GO" id="GO:0015424">
    <property type="term" value="F:ABC-type amino acid transporter activity"/>
    <property type="evidence" value="ECO:0007669"/>
    <property type="project" value="InterPro"/>
</dbReference>
<dbReference type="Gene3D" id="3.40.50.300">
    <property type="entry name" value="P-loop containing nucleotide triphosphate hydrolases"/>
    <property type="match status" value="1"/>
</dbReference>
<proteinExistence type="inferred from homology"/>
<dbReference type="EMBL" id="BSFM01000017">
    <property type="protein sequence ID" value="GLK86110.1"/>
    <property type="molecule type" value="Genomic_DNA"/>
</dbReference>
<reference evidence="6" key="2">
    <citation type="submission" date="2023-01" db="EMBL/GenBank/DDBJ databases">
        <authorList>
            <person name="Sun Q."/>
            <person name="Evtushenko L."/>
        </authorList>
    </citation>
    <scope>NUCLEOTIDE SEQUENCE</scope>
    <source>
        <strain evidence="6">VKM B-2789</strain>
    </source>
</reference>
<evidence type="ECO:0000256" key="1">
    <source>
        <dbReference type="ARBA" id="ARBA00005417"/>
    </source>
</evidence>
<evidence type="ECO:0000313" key="7">
    <source>
        <dbReference type="Proteomes" id="UP001143330"/>
    </source>
</evidence>
<dbReference type="Proteomes" id="UP001143330">
    <property type="component" value="Unassembled WGS sequence"/>
</dbReference>
<dbReference type="PANTHER" id="PTHR43166">
    <property type="entry name" value="AMINO ACID IMPORT ATP-BINDING PROTEIN"/>
    <property type="match status" value="1"/>
</dbReference>
<evidence type="ECO:0000259" key="5">
    <source>
        <dbReference type="PROSITE" id="PS50893"/>
    </source>
</evidence>
<sequence length="266" mass="29077">MPAAPETAHHTPPLNALRLSGIGKSFGGATILSGFSLDVPEGQRLALIGGSGSGKTTVLRLIAGLERPDAGDIELFGRRLPYRRFAGRLIPDDPPEMRELRRPIGMVFQHFNLFLHLTALENVTEAPIHVLGQPPAEARREALALLDSVGLADLADRYPRQLSGGQQQRVAIVRALALRPRVLLFDEVTASLDPEKVAEVLAVMRTLATDERVTMIIVTHEMGFAREVADRVVFMQRGVIVEDAPAIDFFTAPRDPRSRAFLNLAS</sequence>
<organism evidence="6 7">
    <name type="scientific">Ancylobacter defluvii</name>
    <dbReference type="NCBI Taxonomy" id="1282440"/>
    <lineage>
        <taxon>Bacteria</taxon>
        <taxon>Pseudomonadati</taxon>
        <taxon>Pseudomonadota</taxon>
        <taxon>Alphaproteobacteria</taxon>
        <taxon>Hyphomicrobiales</taxon>
        <taxon>Xanthobacteraceae</taxon>
        <taxon>Ancylobacter</taxon>
    </lineage>
</organism>
<accession>A0A9W6NCX0</accession>
<dbReference type="PANTHER" id="PTHR43166:SF4">
    <property type="entry name" value="PHOSPHONATES IMPORT ATP-BINDING PROTEIN PHNC"/>
    <property type="match status" value="1"/>
</dbReference>
<dbReference type="GO" id="GO:0016887">
    <property type="term" value="F:ATP hydrolysis activity"/>
    <property type="evidence" value="ECO:0007669"/>
    <property type="project" value="InterPro"/>
</dbReference>
<dbReference type="RefSeq" id="WP_271180657.1">
    <property type="nucleotide sequence ID" value="NZ_BSFM01000017.1"/>
</dbReference>
<keyword evidence="7" id="KW-1185">Reference proteome</keyword>
<dbReference type="InterPro" id="IPR003439">
    <property type="entry name" value="ABC_transporter-like_ATP-bd"/>
</dbReference>
<dbReference type="PIRSF" id="PIRSF039085">
    <property type="entry name" value="ABC_ATPase_HisP"/>
    <property type="match status" value="1"/>
</dbReference>
<dbReference type="SUPFAM" id="SSF52540">
    <property type="entry name" value="P-loop containing nucleoside triphosphate hydrolases"/>
    <property type="match status" value="1"/>
</dbReference>
<keyword evidence="2" id="KW-0813">Transport</keyword>
<dbReference type="PROSITE" id="PS00211">
    <property type="entry name" value="ABC_TRANSPORTER_1"/>
    <property type="match status" value="1"/>
</dbReference>
<dbReference type="GO" id="GO:0005524">
    <property type="term" value="F:ATP binding"/>
    <property type="evidence" value="ECO:0007669"/>
    <property type="project" value="UniProtKB-KW"/>
</dbReference>
<dbReference type="InterPro" id="IPR027417">
    <property type="entry name" value="P-loop_NTPase"/>
</dbReference>
<reference evidence="6" key="1">
    <citation type="journal article" date="2014" name="Int. J. Syst. Evol. Microbiol.">
        <title>Complete genome sequence of Corynebacterium casei LMG S-19264T (=DSM 44701T), isolated from a smear-ripened cheese.</title>
        <authorList>
            <consortium name="US DOE Joint Genome Institute (JGI-PGF)"/>
            <person name="Walter F."/>
            <person name="Albersmeier A."/>
            <person name="Kalinowski J."/>
            <person name="Ruckert C."/>
        </authorList>
    </citation>
    <scope>NUCLEOTIDE SEQUENCE</scope>
    <source>
        <strain evidence="6">VKM B-2789</strain>
    </source>
</reference>
<name>A0A9W6NCX0_9HYPH</name>
<comment type="similarity">
    <text evidence="1">Belongs to the ABC transporter superfamily.</text>
</comment>
<dbReference type="InterPro" id="IPR050086">
    <property type="entry name" value="MetN_ABC_transporter-like"/>
</dbReference>
<evidence type="ECO:0000256" key="2">
    <source>
        <dbReference type="ARBA" id="ARBA00022448"/>
    </source>
</evidence>
<protein>
    <submittedName>
        <fullName evidence="6">Ectoine/hydroxyectoine ABC transporter ATP-binding protein EhuA</fullName>
    </submittedName>
</protein>
<gene>
    <name evidence="6" type="ORF">GCM10017653_41800</name>
</gene>
<dbReference type="InterPro" id="IPR003593">
    <property type="entry name" value="AAA+_ATPase"/>
</dbReference>
<evidence type="ECO:0000256" key="4">
    <source>
        <dbReference type="ARBA" id="ARBA00022840"/>
    </source>
</evidence>
<evidence type="ECO:0000256" key="3">
    <source>
        <dbReference type="ARBA" id="ARBA00022741"/>
    </source>
</evidence>
<keyword evidence="4 6" id="KW-0067">ATP-binding</keyword>
<dbReference type="PROSITE" id="PS50893">
    <property type="entry name" value="ABC_TRANSPORTER_2"/>
    <property type="match status" value="1"/>
</dbReference>
<evidence type="ECO:0000313" key="6">
    <source>
        <dbReference type="EMBL" id="GLK86110.1"/>
    </source>
</evidence>
<dbReference type="Pfam" id="PF00005">
    <property type="entry name" value="ABC_tran"/>
    <property type="match status" value="1"/>
</dbReference>
<keyword evidence="3" id="KW-0547">Nucleotide-binding</keyword>
<feature type="domain" description="ABC transporter" evidence="5">
    <location>
        <begin position="17"/>
        <end position="262"/>
    </location>
</feature>
<dbReference type="InterPro" id="IPR017871">
    <property type="entry name" value="ABC_transporter-like_CS"/>
</dbReference>